<name>A0A2K4Y703_9MYCO</name>
<sequence>MVPLQDYGGHVSELVACQRGRVQFTVSTHAGEDELSVVFERSYGLKVSQCDVVNIVVRQRYSSLL</sequence>
<dbReference type="Proteomes" id="UP000236318">
    <property type="component" value="Unassembled WGS sequence"/>
</dbReference>
<evidence type="ECO:0000313" key="1">
    <source>
        <dbReference type="EMBL" id="SOX52568.1"/>
    </source>
</evidence>
<proteinExistence type="predicted"/>
<keyword evidence="2" id="KW-1185">Reference proteome</keyword>
<organism evidence="1 2">
    <name type="scientific">Mycobacterium ahvazicum</name>
    <dbReference type="NCBI Taxonomy" id="1964395"/>
    <lineage>
        <taxon>Bacteria</taxon>
        <taxon>Bacillati</taxon>
        <taxon>Actinomycetota</taxon>
        <taxon>Actinomycetes</taxon>
        <taxon>Mycobacteriales</taxon>
        <taxon>Mycobacteriaceae</taxon>
        <taxon>Mycobacterium</taxon>
        <taxon>Mycobacterium simiae complex</taxon>
    </lineage>
</organism>
<accession>A0A2K4Y703</accession>
<comment type="caution">
    <text evidence="1">The sequence shown here is derived from an EMBL/GenBank/DDBJ whole genome shotgun (WGS) entry which is preliminary data.</text>
</comment>
<gene>
    <name evidence="1" type="ORF">MAAFP003_1234</name>
</gene>
<dbReference type="AlphaFoldDB" id="A0A2K4Y703"/>
<dbReference type="EMBL" id="FXEG02000002">
    <property type="protein sequence ID" value="SOX52568.1"/>
    <property type="molecule type" value="Genomic_DNA"/>
</dbReference>
<evidence type="ECO:0000313" key="2">
    <source>
        <dbReference type="Proteomes" id="UP000236318"/>
    </source>
</evidence>
<protein>
    <submittedName>
        <fullName evidence="1">Uncharacterized protein</fullName>
    </submittedName>
</protein>
<reference evidence="1" key="1">
    <citation type="submission" date="2018-01" db="EMBL/GenBank/DDBJ databases">
        <authorList>
            <consortium name="Urmite Genomes"/>
        </authorList>
    </citation>
    <scope>NUCLEOTIDE SEQUENCE [LARGE SCALE GENOMIC DNA]</scope>
    <source>
        <strain evidence="1">AFP003</strain>
    </source>
</reference>